<reference evidence="8" key="2">
    <citation type="submission" date="2019-04" db="EMBL/GenBank/DDBJ databases">
        <title>Moraxella osloensis CCUG 73412, isolated from corneal scrapings as causative agent of keratitis.</title>
        <authorList>
            <person name="Connolly G."/>
            <person name="Jaen-Luchoro D."/>
            <person name="Pinyeiro-Iglesias B."/>
            <person name="Curry A."/>
            <person name="Knowles S."/>
            <person name="Moore E.R.B."/>
        </authorList>
    </citation>
    <scope>NUCLEOTIDE SEQUENCE</scope>
    <source>
        <strain evidence="8">CCUG 73412</strain>
    </source>
</reference>
<feature type="chain" id="PRO_5015078528" evidence="5">
    <location>
        <begin position="27"/>
        <end position="174"/>
    </location>
</feature>
<evidence type="ECO:0000313" key="8">
    <source>
        <dbReference type="EMBL" id="MDI4509227.1"/>
    </source>
</evidence>
<evidence type="ECO:0000313" key="7">
    <source>
        <dbReference type="EMBL" id="ATQ83801.1"/>
    </source>
</evidence>
<keyword evidence="3" id="KW-0378">Hydrolase</keyword>
<comment type="similarity">
    <text evidence="1">Belongs to the peptidase C40 family.</text>
</comment>
<keyword evidence="2" id="KW-0645">Protease</keyword>
<keyword evidence="4" id="KW-0788">Thiol protease</keyword>
<dbReference type="GO" id="GO:0006508">
    <property type="term" value="P:proteolysis"/>
    <property type="evidence" value="ECO:0007669"/>
    <property type="project" value="UniProtKB-KW"/>
</dbReference>
<reference evidence="7" key="1">
    <citation type="submission" date="2017-11" db="EMBL/GenBank/DDBJ databases">
        <title>Complete Genome Sequence from Moraxella oslensis YHS isolated from human skin.</title>
        <authorList>
            <person name="Lee K."/>
            <person name="Lim J.Y."/>
            <person name="Hwang I."/>
        </authorList>
    </citation>
    <scope>NUCLEOTIDE SEQUENCE</scope>
    <source>
        <strain evidence="7">YHS</strain>
    </source>
</reference>
<name>A0A2D2E8X6_FAUOS</name>
<proteinExistence type="inferred from homology"/>
<dbReference type="SUPFAM" id="SSF54001">
    <property type="entry name" value="Cysteine proteinases"/>
    <property type="match status" value="1"/>
</dbReference>
<feature type="signal peptide" evidence="5">
    <location>
        <begin position="1"/>
        <end position="26"/>
    </location>
</feature>
<evidence type="ECO:0000259" key="6">
    <source>
        <dbReference type="PROSITE" id="PS51935"/>
    </source>
</evidence>
<evidence type="ECO:0000256" key="1">
    <source>
        <dbReference type="ARBA" id="ARBA00007074"/>
    </source>
</evidence>
<gene>
    <name evidence="8" type="ORF">E6P75_03240</name>
    <name evidence="7" type="ORF">YHS_08195</name>
</gene>
<dbReference type="InterPro" id="IPR000064">
    <property type="entry name" value="NLP_P60_dom"/>
</dbReference>
<sequence>MNFLQKTLLTALPCVLLSVAPTAANADNGITEYFGSFNSSVSENPEGGSKVDSLIAKAKNFIGLPYRFGGTSPTSGFDCSGFMQYVYKQTANINLPRTSSSMAQVGERISRNELKPGDMVFFSQGGGRISHVGMYIGEGRFIHSPSTGKSISITSLDSGYWANKFVTARRVLDA</sequence>
<dbReference type="Pfam" id="PF00877">
    <property type="entry name" value="NLPC_P60"/>
    <property type="match status" value="1"/>
</dbReference>
<evidence type="ECO:0000256" key="4">
    <source>
        <dbReference type="ARBA" id="ARBA00022807"/>
    </source>
</evidence>
<keyword evidence="5" id="KW-0732">Signal</keyword>
<dbReference type="EMBL" id="CP024176">
    <property type="protein sequence ID" value="ATQ83801.1"/>
    <property type="molecule type" value="Genomic_DNA"/>
</dbReference>
<dbReference type="PANTHER" id="PTHR47053:SF1">
    <property type="entry name" value="MUREIN DD-ENDOPEPTIDASE MEPH-RELATED"/>
    <property type="match status" value="1"/>
</dbReference>
<organism evidence="7">
    <name type="scientific">Faucicola osloensis</name>
    <name type="common">Moraxella osloensis</name>
    <dbReference type="NCBI Taxonomy" id="34062"/>
    <lineage>
        <taxon>Bacteria</taxon>
        <taxon>Pseudomonadati</taxon>
        <taxon>Pseudomonadota</taxon>
        <taxon>Gammaproteobacteria</taxon>
        <taxon>Moraxellales</taxon>
        <taxon>Moraxellaceae</taxon>
        <taxon>Faucicola</taxon>
    </lineage>
</organism>
<dbReference type="PROSITE" id="PS51935">
    <property type="entry name" value="NLPC_P60"/>
    <property type="match status" value="1"/>
</dbReference>
<dbReference type="PANTHER" id="PTHR47053">
    <property type="entry name" value="MUREIN DD-ENDOPEPTIDASE MEPH-RELATED"/>
    <property type="match status" value="1"/>
</dbReference>
<evidence type="ECO:0000256" key="2">
    <source>
        <dbReference type="ARBA" id="ARBA00022670"/>
    </source>
</evidence>
<dbReference type="GO" id="GO:0008234">
    <property type="term" value="F:cysteine-type peptidase activity"/>
    <property type="evidence" value="ECO:0007669"/>
    <property type="project" value="UniProtKB-KW"/>
</dbReference>
<evidence type="ECO:0000256" key="3">
    <source>
        <dbReference type="ARBA" id="ARBA00022801"/>
    </source>
</evidence>
<dbReference type="EMBL" id="SSCJ01000002">
    <property type="protein sequence ID" value="MDI4509227.1"/>
    <property type="molecule type" value="Genomic_DNA"/>
</dbReference>
<feature type="domain" description="NlpC/P60" evidence="6">
    <location>
        <begin position="48"/>
        <end position="172"/>
    </location>
</feature>
<evidence type="ECO:0000256" key="5">
    <source>
        <dbReference type="SAM" id="SignalP"/>
    </source>
</evidence>
<dbReference type="AlphaFoldDB" id="A0A2D2E8X6"/>
<dbReference type="Gene3D" id="3.90.1720.10">
    <property type="entry name" value="endopeptidase domain like (from Nostoc punctiforme)"/>
    <property type="match status" value="1"/>
</dbReference>
<protein>
    <submittedName>
        <fullName evidence="7">NlpC/P60 family protein</fullName>
    </submittedName>
</protein>
<dbReference type="InterPro" id="IPR051202">
    <property type="entry name" value="Peptidase_C40"/>
</dbReference>
<dbReference type="InterPro" id="IPR038765">
    <property type="entry name" value="Papain-like_cys_pep_sf"/>
</dbReference>
<accession>A0A2D2E8X6</accession>